<feature type="compositionally biased region" description="Low complexity" evidence="1">
    <location>
        <begin position="166"/>
        <end position="177"/>
    </location>
</feature>
<feature type="region of interest" description="Disordered" evidence="1">
    <location>
        <begin position="157"/>
        <end position="204"/>
    </location>
</feature>
<protein>
    <submittedName>
        <fullName evidence="2">Uncharacterized protein</fullName>
    </submittedName>
</protein>
<gene>
    <name evidence="2" type="ORF">SAMN05421819_0128</name>
</gene>
<reference evidence="2 3" key="1">
    <citation type="submission" date="2016-10" db="EMBL/GenBank/DDBJ databases">
        <authorList>
            <person name="de Groot N.N."/>
        </authorList>
    </citation>
    <scope>NUCLEOTIDE SEQUENCE [LARGE SCALE GENOMIC DNA]</scope>
    <source>
        <strain evidence="2 3">DSM 22489</strain>
    </source>
</reference>
<accession>A0A1H5SA12</accession>
<evidence type="ECO:0000313" key="2">
    <source>
        <dbReference type="EMBL" id="SEF47466.1"/>
    </source>
</evidence>
<proteinExistence type="predicted"/>
<organism evidence="2 3">
    <name type="scientific">Bryocella elongata</name>
    <dbReference type="NCBI Taxonomy" id="863522"/>
    <lineage>
        <taxon>Bacteria</taxon>
        <taxon>Pseudomonadati</taxon>
        <taxon>Acidobacteriota</taxon>
        <taxon>Terriglobia</taxon>
        <taxon>Terriglobales</taxon>
        <taxon>Acidobacteriaceae</taxon>
        <taxon>Bryocella</taxon>
    </lineage>
</organism>
<evidence type="ECO:0000313" key="3">
    <source>
        <dbReference type="Proteomes" id="UP000236728"/>
    </source>
</evidence>
<keyword evidence="3" id="KW-1185">Reference proteome</keyword>
<evidence type="ECO:0000256" key="1">
    <source>
        <dbReference type="SAM" id="MobiDB-lite"/>
    </source>
</evidence>
<dbReference type="Proteomes" id="UP000236728">
    <property type="component" value="Unassembled WGS sequence"/>
</dbReference>
<dbReference type="EMBL" id="FNVA01000001">
    <property type="protein sequence ID" value="SEF47466.1"/>
    <property type="molecule type" value="Genomic_DNA"/>
</dbReference>
<name>A0A1H5SA12_9BACT</name>
<sequence>MVAANMMPHKITMVALIGGVVFGAAVTEGIDLYRRSQESYRQSRDGQTFQERAHCKSVADVYVRQNTDLGDDGATGTSVTLEKVDYSPGRNSCVAEVEAVTFLGKEAVAVDSVKDVLSGETLFSVRGKDADAFRIVFLPRVWDYVMNNADEPLELEKEYSRVNSEPAPQAAAPAFPEARPKDLQTLPAPEYDAQGKPITSPQRK</sequence>
<dbReference type="AlphaFoldDB" id="A0A1H5SA12"/>